<dbReference type="Pfam" id="PF12697">
    <property type="entry name" value="Abhydrolase_6"/>
    <property type="match status" value="1"/>
</dbReference>
<dbReference type="PANTHER" id="PTHR37017">
    <property type="entry name" value="AB HYDROLASE-1 DOMAIN-CONTAINING PROTEIN-RELATED"/>
    <property type="match status" value="1"/>
</dbReference>
<organism evidence="2 3">
    <name type="scientific">Kordia aestuariivivens</name>
    <dbReference type="NCBI Taxonomy" id="2759037"/>
    <lineage>
        <taxon>Bacteria</taxon>
        <taxon>Pseudomonadati</taxon>
        <taxon>Bacteroidota</taxon>
        <taxon>Flavobacteriia</taxon>
        <taxon>Flavobacteriales</taxon>
        <taxon>Flavobacteriaceae</taxon>
        <taxon>Kordia</taxon>
    </lineage>
</organism>
<dbReference type="PANTHER" id="PTHR37017:SF11">
    <property type="entry name" value="ESTERASE_LIPASE_THIOESTERASE DOMAIN-CONTAINING PROTEIN"/>
    <property type="match status" value="1"/>
</dbReference>
<dbReference type="RefSeq" id="WP_187563004.1">
    <property type="nucleotide sequence ID" value="NZ_JACGWS010000009.1"/>
</dbReference>
<dbReference type="GO" id="GO:0016787">
    <property type="term" value="F:hydrolase activity"/>
    <property type="evidence" value="ECO:0007669"/>
    <property type="project" value="UniProtKB-KW"/>
</dbReference>
<keyword evidence="2" id="KW-0378">Hydrolase</keyword>
<name>A0ABR7QBQ8_9FLAO</name>
<protein>
    <submittedName>
        <fullName evidence="2">Alpha/beta hydrolase</fullName>
    </submittedName>
</protein>
<evidence type="ECO:0000313" key="2">
    <source>
        <dbReference type="EMBL" id="MBC8755962.1"/>
    </source>
</evidence>
<reference evidence="2 3" key="1">
    <citation type="submission" date="2020-07" db="EMBL/GenBank/DDBJ databases">
        <title>Description of Kordia aestuariivivens sp. nov., isolated from a tidal flat.</title>
        <authorList>
            <person name="Park S."/>
            <person name="Yoon J.-H."/>
        </authorList>
    </citation>
    <scope>NUCLEOTIDE SEQUENCE [LARGE SCALE GENOMIC DNA]</scope>
    <source>
        <strain evidence="2 3">YSTF-M3</strain>
    </source>
</reference>
<evidence type="ECO:0000259" key="1">
    <source>
        <dbReference type="Pfam" id="PF12697"/>
    </source>
</evidence>
<dbReference type="InterPro" id="IPR052897">
    <property type="entry name" value="Sec-Metab_Biosynth_Hydrolase"/>
</dbReference>
<gene>
    <name evidence="2" type="ORF">H2O64_14890</name>
</gene>
<dbReference type="SUPFAM" id="SSF53474">
    <property type="entry name" value="alpha/beta-Hydrolases"/>
    <property type="match status" value="1"/>
</dbReference>
<dbReference type="Proteomes" id="UP000619238">
    <property type="component" value="Unassembled WGS sequence"/>
</dbReference>
<dbReference type="InterPro" id="IPR000073">
    <property type="entry name" value="AB_hydrolase_1"/>
</dbReference>
<comment type="caution">
    <text evidence="2">The sequence shown here is derived from an EMBL/GenBank/DDBJ whole genome shotgun (WGS) entry which is preliminary data.</text>
</comment>
<dbReference type="EMBL" id="JACGWS010000009">
    <property type="protein sequence ID" value="MBC8755962.1"/>
    <property type="molecule type" value="Genomic_DNA"/>
</dbReference>
<keyword evidence="3" id="KW-1185">Reference proteome</keyword>
<evidence type="ECO:0000313" key="3">
    <source>
        <dbReference type="Proteomes" id="UP000619238"/>
    </source>
</evidence>
<dbReference type="InterPro" id="IPR029058">
    <property type="entry name" value="AB_hydrolase_fold"/>
</dbReference>
<feature type="domain" description="AB hydrolase-1" evidence="1">
    <location>
        <begin position="31"/>
        <end position="252"/>
    </location>
</feature>
<dbReference type="Gene3D" id="3.40.50.1820">
    <property type="entry name" value="alpha/beta hydrolase"/>
    <property type="match status" value="1"/>
</dbReference>
<accession>A0ABR7QBQ8</accession>
<sequence>MTTFTFQMFLTFEINQITIKINKMKHSNKTILLVHGAWEGAWSWGETVPFLEAEGHKVITFDLPGHGEDKTPISEISLQLYADSVREELDKIAEPVIVVGHSFAGYIISQTAEDSPEYIEKLVFVASAVPYDGKPAVQIFKEDQGSELLASMIMSEDESYATLGRQAIKDVIMTGATDEQVDYALPKFVRQATKPFFEVINTGDNFEGVPKSYVETTKDRVISLTAQRLVQNETGISEVVTLEDGHVPLVTGPENLGKALNKIAIS</sequence>
<proteinExistence type="predicted"/>